<evidence type="ECO:0000256" key="1">
    <source>
        <dbReference type="SAM" id="MobiDB-lite"/>
    </source>
</evidence>
<dbReference type="EMBL" id="LKMD01000100">
    <property type="protein sequence ID" value="PIB01774.1"/>
    <property type="molecule type" value="Genomic_DNA"/>
</dbReference>
<dbReference type="Proteomes" id="UP000230605">
    <property type="component" value="Chromosome 1"/>
</dbReference>
<feature type="region of interest" description="Disordered" evidence="1">
    <location>
        <begin position="322"/>
        <end position="354"/>
    </location>
</feature>
<accession>A0A2G5IB63</accession>
<reference evidence="2 3" key="1">
    <citation type="submission" date="2015-10" db="EMBL/GenBank/DDBJ databases">
        <title>The cercosporin biosynthetic gene cluster was horizontally transferred to several fungal lineages and shown to be expanded in Cercospora beticola based on microsynteny with recipient genomes.</title>
        <authorList>
            <person name="De Jonge R."/>
            <person name="Ebert M.K."/>
            <person name="Suttle J.C."/>
            <person name="Jurick Ii W.M."/>
            <person name="Secor G.A."/>
            <person name="Thomma B.P."/>
            <person name="Van De Peer Y."/>
            <person name="Bolton M.D."/>
        </authorList>
    </citation>
    <scope>NUCLEOTIDE SEQUENCE [LARGE SCALE GENOMIC DNA]</scope>
    <source>
        <strain evidence="2 3">09-40</strain>
    </source>
</reference>
<sequence>MNVSQTWTFAKVEEVTRPDALVLQPINVGGTLEHFDPLLKIVYSKRLILKHFQHIKVSTCSFLAKATHGTMSSEQDLPSVLSMEVDVENEDESEYRLLVNKHVKYLKVAPNTFERDVLSFPLESLPPLPFSDPSWKVAQIFRQPGSSKLNVVLSYRNLAAVQNVWHSIRVDVLDLDKVVQLTAAAFEAMLPTSTIISSASASHSSSREVRVIAKIARFEWEIPRIERETRAYQILEQQQVASGITPRFLGHLHEHGRVMGFIIEKMDDRQHASLNHLEACEMALAEFHKFGLHGDVNRHNFLVGQDGEVTLLDFERFEEDATADSKAKEMQSLRSELTDNSGRGGGFRSGDFVD</sequence>
<evidence type="ECO:0000313" key="2">
    <source>
        <dbReference type="EMBL" id="PIB01774.1"/>
    </source>
</evidence>
<protein>
    <recommendedName>
        <fullName evidence="4">Aminoglycoside phosphotransferase domain-containing protein</fullName>
    </recommendedName>
</protein>
<dbReference type="OrthoDB" id="2687876at2759"/>
<evidence type="ECO:0000313" key="3">
    <source>
        <dbReference type="Proteomes" id="UP000230605"/>
    </source>
</evidence>
<dbReference type="AlphaFoldDB" id="A0A2G5IB63"/>
<name>A0A2G5IB63_CERBT</name>
<dbReference type="InterPro" id="IPR011009">
    <property type="entry name" value="Kinase-like_dom_sf"/>
</dbReference>
<comment type="caution">
    <text evidence="2">The sequence shown here is derived from an EMBL/GenBank/DDBJ whole genome shotgun (WGS) entry which is preliminary data.</text>
</comment>
<dbReference type="SUPFAM" id="SSF56112">
    <property type="entry name" value="Protein kinase-like (PK-like)"/>
    <property type="match status" value="1"/>
</dbReference>
<gene>
    <name evidence="2" type="ORF">CB0940_00299</name>
</gene>
<evidence type="ECO:0008006" key="4">
    <source>
        <dbReference type="Google" id="ProtNLM"/>
    </source>
</evidence>
<proteinExistence type="predicted"/>
<organism evidence="2 3">
    <name type="scientific">Cercospora beticola</name>
    <name type="common">Sugarbeet leaf spot fungus</name>
    <dbReference type="NCBI Taxonomy" id="122368"/>
    <lineage>
        <taxon>Eukaryota</taxon>
        <taxon>Fungi</taxon>
        <taxon>Dikarya</taxon>
        <taxon>Ascomycota</taxon>
        <taxon>Pezizomycotina</taxon>
        <taxon>Dothideomycetes</taxon>
        <taxon>Dothideomycetidae</taxon>
        <taxon>Mycosphaerellales</taxon>
        <taxon>Mycosphaerellaceae</taxon>
        <taxon>Cercospora</taxon>
    </lineage>
</organism>